<organism evidence="3 4">
    <name type="scientific">Truncatella angustata</name>
    <dbReference type="NCBI Taxonomy" id="152316"/>
    <lineage>
        <taxon>Eukaryota</taxon>
        <taxon>Fungi</taxon>
        <taxon>Dikarya</taxon>
        <taxon>Ascomycota</taxon>
        <taxon>Pezizomycotina</taxon>
        <taxon>Sordariomycetes</taxon>
        <taxon>Xylariomycetidae</taxon>
        <taxon>Amphisphaeriales</taxon>
        <taxon>Sporocadaceae</taxon>
        <taxon>Truncatella</taxon>
    </lineage>
</organism>
<dbReference type="Proteomes" id="UP000758603">
    <property type="component" value="Unassembled WGS sequence"/>
</dbReference>
<reference evidence="3" key="1">
    <citation type="journal article" date="2021" name="Nat. Commun.">
        <title>Genetic determinants of endophytism in the Arabidopsis root mycobiome.</title>
        <authorList>
            <person name="Mesny F."/>
            <person name="Miyauchi S."/>
            <person name="Thiergart T."/>
            <person name="Pickel B."/>
            <person name="Atanasova L."/>
            <person name="Karlsson M."/>
            <person name="Huettel B."/>
            <person name="Barry K.W."/>
            <person name="Haridas S."/>
            <person name="Chen C."/>
            <person name="Bauer D."/>
            <person name="Andreopoulos W."/>
            <person name="Pangilinan J."/>
            <person name="LaButti K."/>
            <person name="Riley R."/>
            <person name="Lipzen A."/>
            <person name="Clum A."/>
            <person name="Drula E."/>
            <person name="Henrissat B."/>
            <person name="Kohler A."/>
            <person name="Grigoriev I.V."/>
            <person name="Martin F.M."/>
            <person name="Hacquard S."/>
        </authorList>
    </citation>
    <scope>NUCLEOTIDE SEQUENCE</scope>
    <source>
        <strain evidence="3">MPI-SDFR-AT-0073</strain>
    </source>
</reference>
<name>A0A9P9A031_9PEZI</name>
<feature type="compositionally biased region" description="Basic and acidic residues" evidence="2">
    <location>
        <begin position="31"/>
        <end position="44"/>
    </location>
</feature>
<accession>A0A9P9A031</accession>
<gene>
    <name evidence="3" type="ORF">BKA67DRAFT_675632</name>
</gene>
<sequence>MADGENLWRKRAHSRSPERRLGRPRGTRSPQGERRTDIHTEHSYPRQQRYLYEDNRYLRERVVKLEDELERLQRVTNNAPSERHRDLQEKLTWSKAENAKAEKKIKNHENELSRKSAQILQLKEKVSSLEAQQRVYRDRLDIAQQEITNLKAGTRPGPASAPKAGSMKHIQHWKEPTLQHQKSNPVVINKDVEKVKMLEEKMKKTVQEREDTIKQRTKEMDEKLSSEKIKFQQQLNSNNATLERQRLQLRNKDQKLAKQDLDLTRKDQTIQKQADNIARKDSAVDGLSMRNAELRSESQSLRHEREELVLEKECLTNELKEKNQRIKTLEVELSDPKAAYRKYMDYVESKISAFNQSVVTDLASRRQKLDSTSR</sequence>
<dbReference type="RefSeq" id="XP_045959879.1">
    <property type="nucleotide sequence ID" value="XM_046108785.1"/>
</dbReference>
<keyword evidence="1" id="KW-0175">Coiled coil</keyword>
<keyword evidence="4" id="KW-1185">Reference proteome</keyword>
<feature type="region of interest" description="Disordered" evidence="2">
    <location>
        <begin position="1"/>
        <end position="47"/>
    </location>
</feature>
<protein>
    <submittedName>
        <fullName evidence="3">Uncharacterized protein</fullName>
    </submittedName>
</protein>
<dbReference type="Gene3D" id="1.10.287.1490">
    <property type="match status" value="1"/>
</dbReference>
<evidence type="ECO:0000313" key="4">
    <source>
        <dbReference type="Proteomes" id="UP000758603"/>
    </source>
</evidence>
<feature type="coiled-coil region" evidence="1">
    <location>
        <begin position="55"/>
        <end position="146"/>
    </location>
</feature>
<dbReference type="AlphaFoldDB" id="A0A9P9A031"/>
<feature type="coiled-coil region" evidence="1">
    <location>
        <begin position="284"/>
        <end position="332"/>
    </location>
</feature>
<comment type="caution">
    <text evidence="3">The sequence shown here is derived from an EMBL/GenBank/DDBJ whole genome shotgun (WGS) entry which is preliminary data.</text>
</comment>
<evidence type="ECO:0000313" key="3">
    <source>
        <dbReference type="EMBL" id="KAH6655614.1"/>
    </source>
</evidence>
<dbReference type="EMBL" id="JAGPXC010000003">
    <property type="protein sequence ID" value="KAH6655614.1"/>
    <property type="molecule type" value="Genomic_DNA"/>
</dbReference>
<evidence type="ECO:0000256" key="2">
    <source>
        <dbReference type="SAM" id="MobiDB-lite"/>
    </source>
</evidence>
<evidence type="ECO:0000256" key="1">
    <source>
        <dbReference type="SAM" id="Coils"/>
    </source>
</evidence>
<proteinExistence type="predicted"/>
<dbReference type="GeneID" id="70137676"/>
<feature type="coiled-coil region" evidence="1">
    <location>
        <begin position="188"/>
        <end position="259"/>
    </location>
</feature>